<dbReference type="InterPro" id="IPR034660">
    <property type="entry name" value="DinB/YfiT-like"/>
</dbReference>
<organism evidence="2 3">
    <name type="scientific">Dietzia natronolimnaea</name>
    <dbReference type="NCBI Taxonomy" id="161920"/>
    <lineage>
        <taxon>Bacteria</taxon>
        <taxon>Bacillati</taxon>
        <taxon>Actinomycetota</taxon>
        <taxon>Actinomycetes</taxon>
        <taxon>Mycobacteriales</taxon>
        <taxon>Dietziaceae</taxon>
        <taxon>Dietzia</taxon>
    </lineage>
</organism>
<dbReference type="InterPro" id="IPR017517">
    <property type="entry name" value="Maleyloyr_isom"/>
</dbReference>
<feature type="domain" description="Mycothiol-dependent maleylpyruvate isomerase metal-binding" evidence="1">
    <location>
        <begin position="6"/>
        <end position="144"/>
    </location>
</feature>
<protein>
    <recommendedName>
        <fullName evidence="1">Mycothiol-dependent maleylpyruvate isomerase metal-binding domain-containing protein</fullName>
    </recommendedName>
</protein>
<evidence type="ECO:0000259" key="1">
    <source>
        <dbReference type="Pfam" id="PF11716"/>
    </source>
</evidence>
<dbReference type="Gene3D" id="1.20.120.450">
    <property type="entry name" value="dinb family like domain"/>
    <property type="match status" value="1"/>
</dbReference>
<keyword evidence="3" id="KW-1185">Reference proteome</keyword>
<dbReference type="OrthoDB" id="154293at2"/>
<reference evidence="3" key="1">
    <citation type="submission" date="2017-09" db="EMBL/GenBank/DDBJ databases">
        <authorList>
            <person name="Zhang Y."/>
            <person name="Huang X."/>
            <person name="Liu J."/>
            <person name="Lu L."/>
            <person name="Peng K."/>
        </authorList>
    </citation>
    <scope>NUCLEOTIDE SEQUENCE [LARGE SCALE GENOMIC DNA]</scope>
    <source>
        <strain evidence="3">S-XJ-1</strain>
    </source>
</reference>
<proteinExistence type="predicted"/>
<gene>
    <name evidence="2" type="ORF">CEY15_14185</name>
</gene>
<dbReference type="Proteomes" id="UP000218810">
    <property type="component" value="Unassembled WGS sequence"/>
</dbReference>
<sequence length="267" mass="29367">MRHLIQQWNHLDELLAGLKRDDWATPTALPGWTVRDVVAHIAGTEHLLAGEPVPDVDLPDSVHEYVRNPIGELNEKFVQEARSLAVEDAFADFREVVAERTMQLSEMTAEDLEAETDSPVGRVPFRRFMGVRVFDCWVHEDDIRHALGMTHHLDSGVGRFALEEIVRALPRIVGKNAGAPDGSRVRFRVKGGSDTDPSLATDVLVAGRAGLVDVDDSARVTVELVFDTPTFVRAATGRISAEPGNGVEISGDEDLGRRILESMAFTI</sequence>
<name>A0A2A2WMG2_9ACTN</name>
<dbReference type="NCBIfam" id="TIGR03083">
    <property type="entry name" value="maleylpyruvate isomerase family mycothiol-dependent enzyme"/>
    <property type="match status" value="1"/>
</dbReference>
<dbReference type="EMBL" id="NTGA01000025">
    <property type="protein sequence ID" value="PAY22388.1"/>
    <property type="molecule type" value="Genomic_DNA"/>
</dbReference>
<dbReference type="SUPFAM" id="SSF109854">
    <property type="entry name" value="DinB/YfiT-like putative metalloenzymes"/>
    <property type="match status" value="1"/>
</dbReference>
<dbReference type="AlphaFoldDB" id="A0A2A2WMG2"/>
<accession>A0A2A2WMG2</accession>
<evidence type="ECO:0000313" key="3">
    <source>
        <dbReference type="Proteomes" id="UP000218810"/>
    </source>
</evidence>
<dbReference type="InterPro" id="IPR024344">
    <property type="entry name" value="MDMPI_metal-binding"/>
</dbReference>
<evidence type="ECO:0000313" key="2">
    <source>
        <dbReference type="EMBL" id="PAY22388.1"/>
    </source>
</evidence>
<comment type="caution">
    <text evidence="2">The sequence shown here is derived from an EMBL/GenBank/DDBJ whole genome shotgun (WGS) entry which is preliminary data.</text>
</comment>
<dbReference type="GO" id="GO:0046872">
    <property type="term" value="F:metal ion binding"/>
    <property type="evidence" value="ECO:0007669"/>
    <property type="project" value="InterPro"/>
</dbReference>
<dbReference type="Pfam" id="PF11716">
    <property type="entry name" value="MDMPI_N"/>
    <property type="match status" value="1"/>
</dbReference>